<reference evidence="1 2" key="1">
    <citation type="journal article" date="2024" name="BMC Genomics">
        <title>Genome assembly of redclaw crayfish (Cherax quadricarinatus) provides insights into its immune adaptation and hypoxia tolerance.</title>
        <authorList>
            <person name="Liu Z."/>
            <person name="Zheng J."/>
            <person name="Li H."/>
            <person name="Fang K."/>
            <person name="Wang S."/>
            <person name="He J."/>
            <person name="Zhou D."/>
            <person name="Weng S."/>
            <person name="Chi M."/>
            <person name="Gu Z."/>
            <person name="He J."/>
            <person name="Li F."/>
            <person name="Wang M."/>
        </authorList>
    </citation>
    <scope>NUCLEOTIDE SEQUENCE [LARGE SCALE GENOMIC DNA]</scope>
    <source>
        <strain evidence="1">ZL_2023a</strain>
    </source>
</reference>
<keyword evidence="2" id="KW-1185">Reference proteome</keyword>
<name>A0AAW0VTX2_CHEQU</name>
<evidence type="ECO:0000313" key="2">
    <source>
        <dbReference type="Proteomes" id="UP001445076"/>
    </source>
</evidence>
<dbReference type="AlphaFoldDB" id="A0AAW0VTX2"/>
<accession>A0AAW0VTX2</accession>
<dbReference type="PANTHER" id="PTHR33332">
    <property type="entry name" value="REVERSE TRANSCRIPTASE DOMAIN-CONTAINING PROTEIN"/>
    <property type="match status" value="1"/>
</dbReference>
<evidence type="ECO:0008006" key="3">
    <source>
        <dbReference type="Google" id="ProtNLM"/>
    </source>
</evidence>
<proteinExistence type="predicted"/>
<comment type="caution">
    <text evidence="1">The sequence shown here is derived from an EMBL/GenBank/DDBJ whole genome shotgun (WGS) entry which is preliminary data.</text>
</comment>
<dbReference type="Proteomes" id="UP001445076">
    <property type="component" value="Unassembled WGS sequence"/>
</dbReference>
<sequence length="107" mass="12400">MSKFADDTKIGRIIHSEEDINELQDDLNKLMSWSEKWQMKFNVDKCKVLALGNENNPRSYNLGEVELCHTECEKDLGVMVSRNLKPRQQCLSVRNKANRLLGFISRS</sequence>
<protein>
    <recommendedName>
        <fullName evidence="3">Reverse transcriptase domain-containing protein</fullName>
    </recommendedName>
</protein>
<organism evidence="1 2">
    <name type="scientific">Cherax quadricarinatus</name>
    <name type="common">Australian red claw crayfish</name>
    <dbReference type="NCBI Taxonomy" id="27406"/>
    <lineage>
        <taxon>Eukaryota</taxon>
        <taxon>Metazoa</taxon>
        <taxon>Ecdysozoa</taxon>
        <taxon>Arthropoda</taxon>
        <taxon>Crustacea</taxon>
        <taxon>Multicrustacea</taxon>
        <taxon>Malacostraca</taxon>
        <taxon>Eumalacostraca</taxon>
        <taxon>Eucarida</taxon>
        <taxon>Decapoda</taxon>
        <taxon>Pleocyemata</taxon>
        <taxon>Astacidea</taxon>
        <taxon>Parastacoidea</taxon>
        <taxon>Parastacidae</taxon>
        <taxon>Cherax</taxon>
    </lineage>
</organism>
<gene>
    <name evidence="1" type="ORF">OTU49_013696</name>
</gene>
<dbReference type="EMBL" id="JARKIK010001126">
    <property type="protein sequence ID" value="KAK8719916.1"/>
    <property type="molecule type" value="Genomic_DNA"/>
</dbReference>
<feature type="non-terminal residue" evidence="1">
    <location>
        <position position="107"/>
    </location>
</feature>
<evidence type="ECO:0000313" key="1">
    <source>
        <dbReference type="EMBL" id="KAK8719916.1"/>
    </source>
</evidence>